<dbReference type="OrthoDB" id="9801026at2"/>
<evidence type="ECO:0000313" key="2">
    <source>
        <dbReference type="Proteomes" id="UP000317648"/>
    </source>
</evidence>
<keyword evidence="2" id="KW-1185">Reference proteome</keyword>
<protein>
    <submittedName>
        <fullName evidence="1">Uncharacterized protein</fullName>
    </submittedName>
</protein>
<dbReference type="KEGG" id="lcre:Pla8534_66720"/>
<evidence type="ECO:0000313" key="1">
    <source>
        <dbReference type="EMBL" id="QDU98798.1"/>
    </source>
</evidence>
<organism evidence="1 2">
    <name type="scientific">Lignipirellula cremea</name>
    <dbReference type="NCBI Taxonomy" id="2528010"/>
    <lineage>
        <taxon>Bacteria</taxon>
        <taxon>Pseudomonadati</taxon>
        <taxon>Planctomycetota</taxon>
        <taxon>Planctomycetia</taxon>
        <taxon>Pirellulales</taxon>
        <taxon>Pirellulaceae</taxon>
        <taxon>Lignipirellula</taxon>
    </lineage>
</organism>
<dbReference type="Gene3D" id="3.30.2310.20">
    <property type="entry name" value="RelE-like"/>
    <property type="match status" value="1"/>
</dbReference>
<sequence>MLIGYETTKWQKIAEKEKEAKKSLSSQSAALVPRRLAQLAAFEDLGQISPRSAPLHLHLLTKERKGKSDRQGEFVIKLHDGDGIVFRPTGEYKKLADGTPNMDTVTQVEIVFIGNYHSKK</sequence>
<accession>A0A518E3Y8</accession>
<proteinExistence type="predicted"/>
<dbReference type="AlphaFoldDB" id="A0A518E3Y8"/>
<dbReference type="RefSeq" id="WP_145058328.1">
    <property type="nucleotide sequence ID" value="NZ_CP036433.1"/>
</dbReference>
<reference evidence="1 2" key="1">
    <citation type="submission" date="2019-02" db="EMBL/GenBank/DDBJ databases">
        <title>Deep-cultivation of Planctomycetes and their phenomic and genomic characterization uncovers novel biology.</title>
        <authorList>
            <person name="Wiegand S."/>
            <person name="Jogler M."/>
            <person name="Boedeker C."/>
            <person name="Pinto D."/>
            <person name="Vollmers J."/>
            <person name="Rivas-Marin E."/>
            <person name="Kohn T."/>
            <person name="Peeters S.H."/>
            <person name="Heuer A."/>
            <person name="Rast P."/>
            <person name="Oberbeckmann S."/>
            <person name="Bunk B."/>
            <person name="Jeske O."/>
            <person name="Meyerdierks A."/>
            <person name="Storesund J.E."/>
            <person name="Kallscheuer N."/>
            <person name="Luecker S."/>
            <person name="Lage O.M."/>
            <person name="Pohl T."/>
            <person name="Merkel B.J."/>
            <person name="Hornburger P."/>
            <person name="Mueller R.-W."/>
            <person name="Bruemmer F."/>
            <person name="Labrenz M."/>
            <person name="Spormann A.M."/>
            <person name="Op den Camp H."/>
            <person name="Overmann J."/>
            <person name="Amann R."/>
            <person name="Jetten M.S.M."/>
            <person name="Mascher T."/>
            <person name="Medema M.H."/>
            <person name="Devos D.P."/>
            <person name="Kaster A.-K."/>
            <person name="Ovreas L."/>
            <person name="Rohde M."/>
            <person name="Galperin M.Y."/>
            <person name="Jogler C."/>
        </authorList>
    </citation>
    <scope>NUCLEOTIDE SEQUENCE [LARGE SCALE GENOMIC DNA]</scope>
    <source>
        <strain evidence="1 2">Pla85_3_4</strain>
    </source>
</reference>
<dbReference type="EMBL" id="CP036433">
    <property type="protein sequence ID" value="QDU98798.1"/>
    <property type="molecule type" value="Genomic_DNA"/>
</dbReference>
<gene>
    <name evidence="1" type="ORF">Pla8534_66720</name>
</gene>
<dbReference type="Proteomes" id="UP000317648">
    <property type="component" value="Chromosome"/>
</dbReference>
<dbReference type="InterPro" id="IPR035093">
    <property type="entry name" value="RelE/ParE_toxin_dom_sf"/>
</dbReference>
<name>A0A518E3Y8_9BACT</name>